<dbReference type="KEGG" id="dak:DaAHT2_1574"/>
<dbReference type="GO" id="GO:0042884">
    <property type="term" value="P:microcin transport"/>
    <property type="evidence" value="ECO:0007669"/>
    <property type="project" value="TreeGrafter"/>
</dbReference>
<dbReference type="CDD" id="cd08520">
    <property type="entry name" value="PBP2_NikA_DppA_OppA_like_21"/>
    <property type="match status" value="1"/>
</dbReference>
<dbReference type="GO" id="GO:1904680">
    <property type="term" value="F:peptide transmembrane transporter activity"/>
    <property type="evidence" value="ECO:0007669"/>
    <property type="project" value="TreeGrafter"/>
</dbReference>
<dbReference type="PANTHER" id="PTHR30290">
    <property type="entry name" value="PERIPLASMIC BINDING COMPONENT OF ABC TRANSPORTER"/>
    <property type="match status" value="1"/>
</dbReference>
<dbReference type="STRING" id="589865.DaAHT2_1574"/>
<keyword evidence="1" id="KW-0732">Signal</keyword>
<dbReference type="Gene3D" id="3.40.190.10">
    <property type="entry name" value="Periplasmic binding protein-like II"/>
    <property type="match status" value="1"/>
</dbReference>
<evidence type="ECO:0000313" key="4">
    <source>
        <dbReference type="Proteomes" id="UP000001508"/>
    </source>
</evidence>
<dbReference type="PANTHER" id="PTHR30290:SF64">
    <property type="entry name" value="ABC TRANSPORTER PERIPLASMIC BINDING PROTEIN"/>
    <property type="match status" value="1"/>
</dbReference>
<dbReference type="SUPFAM" id="SSF53850">
    <property type="entry name" value="Periplasmic binding protein-like II"/>
    <property type="match status" value="1"/>
</dbReference>
<dbReference type="AlphaFoldDB" id="D6Z3Z4"/>
<keyword evidence="4" id="KW-1185">Reference proteome</keyword>
<dbReference type="OrthoDB" id="9772924at2"/>
<gene>
    <name evidence="3" type="ordered locus">DaAHT2_1574</name>
</gene>
<dbReference type="InParanoid" id="D6Z3Z4"/>
<dbReference type="FunCoup" id="D6Z3Z4">
    <property type="interactions" value="252"/>
</dbReference>
<dbReference type="InterPro" id="IPR030678">
    <property type="entry name" value="Peptide/Ni-bd"/>
</dbReference>
<evidence type="ECO:0000256" key="1">
    <source>
        <dbReference type="ARBA" id="ARBA00022729"/>
    </source>
</evidence>
<dbReference type="InterPro" id="IPR000914">
    <property type="entry name" value="SBP_5_dom"/>
</dbReference>
<organism evidence="3 4">
    <name type="scientific">Desulfurivibrio alkaliphilus (strain DSM 19089 / UNIQEM U267 / AHT2)</name>
    <dbReference type="NCBI Taxonomy" id="589865"/>
    <lineage>
        <taxon>Bacteria</taxon>
        <taxon>Pseudomonadati</taxon>
        <taxon>Thermodesulfobacteriota</taxon>
        <taxon>Desulfobulbia</taxon>
        <taxon>Desulfobulbales</taxon>
        <taxon>Desulfobulbaceae</taxon>
        <taxon>Desulfurivibrio</taxon>
    </lineage>
</organism>
<name>D6Z3Z4_DESAT</name>
<sequence>MNSGASSNRCLWPAILLAAICLTLLPLLGPARAGEPTVRIADGRGDWGLPNPFHHYPRGPGYIHMSWVFDTLVWKDHRGELVPALANSWAYEPQRQAFTFQMNPQAQWHDGTPVTAADVAFTIDLFQRHPTPWVNLKEISHAEVTGSRQVTIFLRHPYAPFLADIGGTMPIMPAHIWREVEEPTSFTEPGAFIGSGPFRFIDFNKVQGTYLYEAFADYYQGRPKAARLIYLRSSQPLVALSRGEVDLAAIQPEMADALKKQNFTVLCDERGWNRKLMINHRRPPFSDRRFRQALAHAIDREALIAQAQRGHARPASYGLLSKDHSLYNPDLPDYAPDPAKARALLEEMGYTADAEGFYQLEGRPLIVELLVSNITAGGQSVPNRDGEKIRRQLARAGIRVELVNMEQAVTDQRIRDWQFDLALSGHGGVAGDARILNEMISPNYSGGSVNSARFDANPELEELLATQLRAMEPDERRRLVHRIQELHALELPAMPLYYPDACVAYNPRLGIDWFYTPGGVGKGIPIPQNKLSVIGE</sequence>
<dbReference type="Pfam" id="PF00496">
    <property type="entry name" value="SBP_bac_5"/>
    <property type="match status" value="1"/>
</dbReference>
<dbReference type="PIRSF" id="PIRSF002741">
    <property type="entry name" value="MppA"/>
    <property type="match status" value="1"/>
</dbReference>
<dbReference type="EMBL" id="CP001940">
    <property type="protein sequence ID" value="ADH86269.1"/>
    <property type="molecule type" value="Genomic_DNA"/>
</dbReference>
<accession>D6Z3Z4</accession>
<dbReference type="HOGENOM" id="CLU_017028_8_4_7"/>
<dbReference type="GO" id="GO:0043190">
    <property type="term" value="C:ATP-binding cassette (ABC) transporter complex"/>
    <property type="evidence" value="ECO:0007669"/>
    <property type="project" value="InterPro"/>
</dbReference>
<protein>
    <submittedName>
        <fullName evidence="3">Extracellular solute-binding protein family 5</fullName>
    </submittedName>
</protein>
<dbReference type="eggNOG" id="COG0747">
    <property type="taxonomic scope" value="Bacteria"/>
</dbReference>
<dbReference type="GO" id="GO:0015833">
    <property type="term" value="P:peptide transport"/>
    <property type="evidence" value="ECO:0007669"/>
    <property type="project" value="TreeGrafter"/>
</dbReference>
<feature type="domain" description="Solute-binding protein family 5" evidence="2">
    <location>
        <begin position="80"/>
        <end position="434"/>
    </location>
</feature>
<dbReference type="Gene3D" id="3.10.105.10">
    <property type="entry name" value="Dipeptide-binding Protein, Domain 3"/>
    <property type="match status" value="1"/>
</dbReference>
<evidence type="ECO:0000259" key="2">
    <source>
        <dbReference type="Pfam" id="PF00496"/>
    </source>
</evidence>
<dbReference type="RefSeq" id="WP_013163796.1">
    <property type="nucleotide sequence ID" value="NC_014216.1"/>
</dbReference>
<evidence type="ECO:0000313" key="3">
    <source>
        <dbReference type="EMBL" id="ADH86269.1"/>
    </source>
</evidence>
<reference evidence="4" key="1">
    <citation type="submission" date="2010-02" db="EMBL/GenBank/DDBJ databases">
        <title>Complete sequence of Desulfurivibrio alkaliphilus AHT2.</title>
        <authorList>
            <consortium name="US DOE Joint Genome Institute"/>
            <person name="Pitluck S."/>
            <person name="Chertkov O."/>
            <person name="Detter J.C."/>
            <person name="Han C."/>
            <person name="Tapia R."/>
            <person name="Larimer F."/>
            <person name="Land M."/>
            <person name="Hauser L."/>
            <person name="Kyrpides N."/>
            <person name="Mikhailova N."/>
            <person name="Sorokin D.Y."/>
            <person name="Muyzer G."/>
            <person name="Woyke T."/>
        </authorList>
    </citation>
    <scope>NUCLEOTIDE SEQUENCE [LARGE SCALE GENOMIC DNA]</scope>
    <source>
        <strain evidence="4">DSM 19089 / UNIQEM U267 / AHT2</strain>
    </source>
</reference>
<dbReference type="InterPro" id="IPR039424">
    <property type="entry name" value="SBP_5"/>
</dbReference>
<proteinExistence type="predicted"/>
<dbReference type="Proteomes" id="UP000001508">
    <property type="component" value="Chromosome"/>
</dbReference>
<dbReference type="GO" id="GO:0030288">
    <property type="term" value="C:outer membrane-bounded periplasmic space"/>
    <property type="evidence" value="ECO:0007669"/>
    <property type="project" value="TreeGrafter"/>
</dbReference>